<dbReference type="InterPro" id="IPR011042">
    <property type="entry name" value="6-blade_b-propeller_TolB-like"/>
</dbReference>
<organism evidence="3 4">
    <name type="scientific">Rhodoferax potami</name>
    <dbReference type="NCBI Taxonomy" id="3068338"/>
    <lineage>
        <taxon>Bacteria</taxon>
        <taxon>Pseudomonadati</taxon>
        <taxon>Pseudomonadota</taxon>
        <taxon>Betaproteobacteria</taxon>
        <taxon>Burkholderiales</taxon>
        <taxon>Comamonadaceae</taxon>
        <taxon>Rhodoferax</taxon>
    </lineage>
</organism>
<dbReference type="GO" id="GO:0016787">
    <property type="term" value="F:hydrolase activity"/>
    <property type="evidence" value="ECO:0007669"/>
    <property type="project" value="UniProtKB-KW"/>
</dbReference>
<dbReference type="PANTHER" id="PTHR10907:SF47">
    <property type="entry name" value="REGUCALCIN"/>
    <property type="match status" value="1"/>
</dbReference>
<evidence type="ECO:0000259" key="2">
    <source>
        <dbReference type="Pfam" id="PF08450"/>
    </source>
</evidence>
<dbReference type="SUPFAM" id="SSF63829">
    <property type="entry name" value="Calcium-dependent phosphotriesterase"/>
    <property type="match status" value="1"/>
</dbReference>
<evidence type="ECO:0000313" key="3">
    <source>
        <dbReference type="EMBL" id="MDT7518596.1"/>
    </source>
</evidence>
<dbReference type="Proteomes" id="UP001321700">
    <property type="component" value="Unassembled WGS sequence"/>
</dbReference>
<dbReference type="EC" id="3.1.1.99" evidence="3"/>
<gene>
    <name evidence="3" type="ORF">RAE19_07735</name>
</gene>
<protein>
    <submittedName>
        <fullName evidence="3">SMP-30/gluconolactonase/LRE family protein</fullName>
        <ecNumber evidence="3">3.1.1.99</ecNumber>
    </submittedName>
</protein>
<proteinExistence type="inferred from homology"/>
<dbReference type="Pfam" id="PF08450">
    <property type="entry name" value="SGL"/>
    <property type="match status" value="1"/>
</dbReference>
<dbReference type="InterPro" id="IPR013658">
    <property type="entry name" value="SGL"/>
</dbReference>
<evidence type="ECO:0000256" key="1">
    <source>
        <dbReference type="ARBA" id="ARBA00008853"/>
    </source>
</evidence>
<dbReference type="Gene3D" id="2.120.10.30">
    <property type="entry name" value="TolB, C-terminal domain"/>
    <property type="match status" value="1"/>
</dbReference>
<sequence length="295" mass="32309">MDLNHTLPQAIWPAELLLGEGPVWEARTGRFFFVDIHGCALHAWTPATDARQSWKMPERIGWLIPRKNGDGYMAGFQSGIVHLTLEPELRWEPMAQPHPGEPSVRLNDAKADAFGRIWAGSMDNDDPARCKGRLARLDPDLQCTVVETGIYIANGPAIAPDARWMLHTDSFLNTVYRYKLDASGNITDKSVWRVFSEDEGTPDGMTLDSEGRVWIAFWGGACIRCFTPDAECLQTIAIPASQVTSISFGGTDLQTMLVTTARVGLGDAELAQYPLSGSVFTLRTGATGVLPLAFG</sequence>
<reference evidence="3 4" key="1">
    <citation type="submission" date="2023-08" db="EMBL/GenBank/DDBJ databases">
        <title>Rhodoferax potami sp. nov. and Rhodoferax mekongensis sp. nov., isolated from the Mekong River in Thailand.</title>
        <authorList>
            <person name="Kitikhun S."/>
            <person name="Charoenyingcharoen P."/>
            <person name="Siriarchawattana P."/>
            <person name="Likhitrattanapisal S."/>
            <person name="Nilsakha T."/>
            <person name="Chanpet A."/>
            <person name="Rattanawaree P."/>
            <person name="Ingsriswang S."/>
        </authorList>
    </citation>
    <scope>NUCLEOTIDE SEQUENCE [LARGE SCALE GENOMIC DNA]</scope>
    <source>
        <strain evidence="3 4">TBRC 17660</strain>
    </source>
</reference>
<dbReference type="RefSeq" id="WP_313874348.1">
    <property type="nucleotide sequence ID" value="NZ_JAVBIK010000001.1"/>
</dbReference>
<name>A0ABU3KLG8_9BURK</name>
<accession>A0ABU3KLG8</accession>
<keyword evidence="4" id="KW-1185">Reference proteome</keyword>
<keyword evidence="3" id="KW-0378">Hydrolase</keyword>
<feature type="domain" description="SMP-30/Gluconolactonase/LRE-like region" evidence="2">
    <location>
        <begin position="18"/>
        <end position="262"/>
    </location>
</feature>
<dbReference type="PANTHER" id="PTHR10907">
    <property type="entry name" value="REGUCALCIN"/>
    <property type="match status" value="1"/>
</dbReference>
<dbReference type="PRINTS" id="PR01790">
    <property type="entry name" value="SMP30FAMILY"/>
</dbReference>
<comment type="similarity">
    <text evidence="1">Belongs to the SMP-30/CGR1 family.</text>
</comment>
<evidence type="ECO:0000313" key="4">
    <source>
        <dbReference type="Proteomes" id="UP001321700"/>
    </source>
</evidence>
<dbReference type="InterPro" id="IPR005511">
    <property type="entry name" value="SMP-30"/>
</dbReference>
<comment type="caution">
    <text evidence="3">The sequence shown here is derived from an EMBL/GenBank/DDBJ whole genome shotgun (WGS) entry which is preliminary data.</text>
</comment>
<dbReference type="EMBL" id="JAVBIK010000001">
    <property type="protein sequence ID" value="MDT7518596.1"/>
    <property type="molecule type" value="Genomic_DNA"/>
</dbReference>